<accession>A0A7C9J7P8</accession>
<proteinExistence type="predicted"/>
<keyword evidence="1" id="KW-0413">Isomerase</keyword>
<evidence type="ECO:0000313" key="2">
    <source>
        <dbReference type="Proteomes" id="UP000479526"/>
    </source>
</evidence>
<comment type="caution">
    <text evidence="1">The sequence shown here is derived from an EMBL/GenBank/DDBJ whole genome shotgun (WGS) entry which is preliminary data.</text>
</comment>
<dbReference type="InterPro" id="IPR053545">
    <property type="entry name" value="Enoyl-CoA_hydratase-like"/>
</dbReference>
<dbReference type="GO" id="GO:0006635">
    <property type="term" value="P:fatty acid beta-oxidation"/>
    <property type="evidence" value="ECO:0007669"/>
    <property type="project" value="TreeGrafter"/>
</dbReference>
<dbReference type="Pfam" id="PF00378">
    <property type="entry name" value="ECH_1"/>
    <property type="match status" value="1"/>
</dbReference>
<dbReference type="SUPFAM" id="SSF52096">
    <property type="entry name" value="ClpP/crotonase"/>
    <property type="match status" value="1"/>
</dbReference>
<protein>
    <submittedName>
        <fullName evidence="1">Enoyl-CoA hydratase/isomerase family protein</fullName>
    </submittedName>
</protein>
<reference evidence="1 2" key="1">
    <citation type="submission" date="2020-01" db="EMBL/GenBank/DDBJ databases">
        <title>Herbidospora sp. NEAU-GS84 nov., a novel actinomycete isolated from soil.</title>
        <authorList>
            <person name="Han L."/>
        </authorList>
    </citation>
    <scope>NUCLEOTIDE SEQUENCE [LARGE SCALE GENOMIC DNA]</scope>
    <source>
        <strain evidence="1 2">NEAU-GS84</strain>
    </source>
</reference>
<dbReference type="PANTHER" id="PTHR11941">
    <property type="entry name" value="ENOYL-COA HYDRATASE-RELATED"/>
    <property type="match status" value="1"/>
</dbReference>
<dbReference type="Gene3D" id="3.90.226.10">
    <property type="entry name" value="2-enoyl-CoA Hydratase, Chain A, domain 1"/>
    <property type="match status" value="1"/>
</dbReference>
<name>A0A7C9J7P8_9ACTN</name>
<dbReference type="InterPro" id="IPR001753">
    <property type="entry name" value="Enoyl-CoA_hydra/iso"/>
</dbReference>
<organism evidence="1 2">
    <name type="scientific">Herbidospora solisilvae</name>
    <dbReference type="NCBI Taxonomy" id="2696284"/>
    <lineage>
        <taxon>Bacteria</taxon>
        <taxon>Bacillati</taxon>
        <taxon>Actinomycetota</taxon>
        <taxon>Actinomycetes</taxon>
        <taxon>Streptosporangiales</taxon>
        <taxon>Streptosporangiaceae</taxon>
        <taxon>Herbidospora</taxon>
    </lineage>
</organism>
<sequence>MVNTIELTLEIDGTAPMSASVVETVTAFCDRVHDHGGPGVARFALSGTPGEGWSREVSVGLVTKWERTVRRLEQLPVTTVALVSGDCGGTALDVLLTADVRVAAPGTRLILPMAGGATWPGMTLYRLVQQAGAGAIRRAVLLGAPIDADRAVAARLLDEVTDDPAPVVAGDRELAVRRLLLSEAATTSFEEALGAHLAACDRALRKAAVS</sequence>
<dbReference type="Proteomes" id="UP000479526">
    <property type="component" value="Unassembled WGS sequence"/>
</dbReference>
<gene>
    <name evidence="1" type="ORF">GT755_35220</name>
</gene>
<keyword evidence="2" id="KW-1185">Reference proteome</keyword>
<dbReference type="EMBL" id="WXEW01000012">
    <property type="protein sequence ID" value="NAS26907.1"/>
    <property type="molecule type" value="Genomic_DNA"/>
</dbReference>
<evidence type="ECO:0000313" key="1">
    <source>
        <dbReference type="EMBL" id="NAS26907.1"/>
    </source>
</evidence>
<dbReference type="CDD" id="cd06558">
    <property type="entry name" value="crotonase-like"/>
    <property type="match status" value="1"/>
</dbReference>
<dbReference type="AlphaFoldDB" id="A0A7C9J7P8"/>
<dbReference type="NCBIfam" id="NF042431">
    <property type="entry name" value="EnCoAhydt_DpgB"/>
    <property type="match status" value="1"/>
</dbReference>
<dbReference type="InterPro" id="IPR029045">
    <property type="entry name" value="ClpP/crotonase-like_dom_sf"/>
</dbReference>
<dbReference type="GO" id="GO:0016853">
    <property type="term" value="F:isomerase activity"/>
    <property type="evidence" value="ECO:0007669"/>
    <property type="project" value="UniProtKB-KW"/>
</dbReference>
<dbReference type="PANTHER" id="PTHR11941:SF54">
    <property type="entry name" value="ENOYL-COA HYDRATASE, MITOCHONDRIAL"/>
    <property type="match status" value="1"/>
</dbReference>